<gene>
    <name evidence="2" type="primary">aac(3)-I</name>
    <name evidence="2" type="ORF">FQY83_02115</name>
</gene>
<dbReference type="EMBL" id="VOHK01000001">
    <property type="protein sequence ID" value="TWT23457.1"/>
    <property type="molecule type" value="Genomic_DNA"/>
</dbReference>
<name>A0A5C5UCA8_9GAMM</name>
<proteinExistence type="predicted"/>
<dbReference type="OrthoDB" id="9796129at2"/>
<dbReference type="InterPro" id="IPR016181">
    <property type="entry name" value="Acyl_CoA_acyltransferase"/>
</dbReference>
<evidence type="ECO:0000313" key="3">
    <source>
        <dbReference type="Proteomes" id="UP000319980"/>
    </source>
</evidence>
<keyword evidence="2" id="KW-0808">Transferase</keyword>
<dbReference type="NCBIfam" id="NF033083">
    <property type="entry name" value="AAC_3_I"/>
    <property type="match status" value="1"/>
</dbReference>
<dbReference type="CDD" id="cd04301">
    <property type="entry name" value="NAT_SF"/>
    <property type="match status" value="1"/>
</dbReference>
<dbReference type="PROSITE" id="PS51186">
    <property type="entry name" value="GNAT"/>
    <property type="match status" value="1"/>
</dbReference>
<evidence type="ECO:0000313" key="2">
    <source>
        <dbReference type="EMBL" id="TWT23457.1"/>
    </source>
</evidence>
<keyword evidence="3" id="KW-1185">Reference proteome</keyword>
<dbReference type="Gene3D" id="3.40.630.30">
    <property type="match status" value="1"/>
</dbReference>
<evidence type="ECO:0000259" key="1">
    <source>
        <dbReference type="PROSITE" id="PS51186"/>
    </source>
</evidence>
<dbReference type="GO" id="GO:0016747">
    <property type="term" value="F:acyltransferase activity, transferring groups other than amino-acyl groups"/>
    <property type="evidence" value="ECO:0007669"/>
    <property type="project" value="InterPro"/>
</dbReference>
<accession>A0A5C5UCA8</accession>
<dbReference type="Proteomes" id="UP000319980">
    <property type="component" value="Unassembled WGS sequence"/>
</dbReference>
<organism evidence="2 3">
    <name type="scientific">Luteimonas marina</name>
    <dbReference type="NCBI Taxonomy" id="488485"/>
    <lineage>
        <taxon>Bacteria</taxon>
        <taxon>Pseudomonadati</taxon>
        <taxon>Pseudomonadota</taxon>
        <taxon>Gammaproteobacteria</taxon>
        <taxon>Lysobacterales</taxon>
        <taxon>Lysobacteraceae</taxon>
        <taxon>Luteimonas</taxon>
    </lineage>
</organism>
<dbReference type="InterPro" id="IPR000182">
    <property type="entry name" value="GNAT_dom"/>
</dbReference>
<protein>
    <submittedName>
        <fullName evidence="2">AAC(3)-I family aminoglycoside N-acetyltransferase</fullName>
    </submittedName>
</protein>
<sequence>MTREDLEIRRLAAGDLARFRAMLAMMGKAFDDIGTYTDAQPDDTYLCKLLAGDHFIAIAAIAGDDVVGGLAAYDLPKFEQARSEVYIYDLAVDAAHRRRGIATALIEELRAIARERGAWVIYVQADPPDAPAVALYTKLGVREDVYHFDIAVK</sequence>
<dbReference type="SUPFAM" id="SSF55729">
    <property type="entry name" value="Acyl-CoA N-acyltransferases (Nat)"/>
    <property type="match status" value="1"/>
</dbReference>
<reference evidence="2 3" key="1">
    <citation type="journal article" date="2008" name="Int. J. Syst. Evol. Microbiol.">
        <title>Luteimonas marina sp. nov., isolated from seawater.</title>
        <authorList>
            <person name="Baik K.S."/>
            <person name="Park S.C."/>
            <person name="Kim M.S."/>
            <person name="Kim E.M."/>
            <person name="Park C."/>
            <person name="Chun J."/>
            <person name="Seong C.N."/>
        </authorList>
    </citation>
    <scope>NUCLEOTIDE SEQUENCE [LARGE SCALE GENOMIC DNA]</scope>
    <source>
        <strain evidence="2 3">FR1330</strain>
    </source>
</reference>
<dbReference type="RefSeq" id="WP_146384574.1">
    <property type="nucleotide sequence ID" value="NZ_VOHK01000001.1"/>
</dbReference>
<dbReference type="PANTHER" id="PTHR43072">
    <property type="entry name" value="N-ACETYLTRANSFERASE"/>
    <property type="match status" value="1"/>
</dbReference>
<feature type="domain" description="N-acetyltransferase" evidence="1">
    <location>
        <begin position="6"/>
        <end position="153"/>
    </location>
</feature>
<dbReference type="Pfam" id="PF00583">
    <property type="entry name" value="Acetyltransf_1"/>
    <property type="match status" value="1"/>
</dbReference>
<dbReference type="AlphaFoldDB" id="A0A5C5UCA8"/>
<comment type="caution">
    <text evidence="2">The sequence shown here is derived from an EMBL/GenBank/DDBJ whole genome shotgun (WGS) entry which is preliminary data.</text>
</comment>